<dbReference type="Pfam" id="PF01427">
    <property type="entry name" value="Peptidase_M15"/>
    <property type="match status" value="1"/>
</dbReference>
<dbReference type="CDD" id="cd14840">
    <property type="entry name" value="D-Ala-D-Ala_dipeptidase_Aad"/>
    <property type="match status" value="1"/>
</dbReference>
<dbReference type="AlphaFoldDB" id="A0A0F9HI02"/>
<proteinExistence type="inferred from homology"/>
<name>A0A0F9HI02_9ZZZZ</name>
<evidence type="ECO:0008006" key="9">
    <source>
        <dbReference type="Google" id="ProtNLM"/>
    </source>
</evidence>
<comment type="caution">
    <text evidence="8">The sequence shown here is derived from an EMBL/GenBank/DDBJ whole genome shotgun (WGS) entry which is preliminary data.</text>
</comment>
<evidence type="ECO:0000256" key="6">
    <source>
        <dbReference type="ARBA" id="ARBA00023049"/>
    </source>
</evidence>
<dbReference type="PANTHER" id="PTHR43126:SF1">
    <property type="entry name" value="D-ALANYL-D-ALANINE DIPEPTIDASE"/>
    <property type="match status" value="1"/>
</dbReference>
<protein>
    <recommendedName>
        <fullName evidence="9">Peptidase M15B domain-containing protein</fullName>
    </recommendedName>
</protein>
<keyword evidence="7" id="KW-0961">Cell wall biogenesis/degradation</keyword>
<gene>
    <name evidence="8" type="ORF">LCGC14_1702490</name>
</gene>
<dbReference type="EMBL" id="LAZR01015063">
    <property type="protein sequence ID" value="KKM14797.1"/>
    <property type="molecule type" value="Genomic_DNA"/>
</dbReference>
<keyword evidence="3" id="KW-0378">Hydrolase</keyword>
<dbReference type="HAMAP" id="MF_01924">
    <property type="entry name" value="A_A_dipeptidase"/>
    <property type="match status" value="1"/>
</dbReference>
<reference evidence="8" key="1">
    <citation type="journal article" date="2015" name="Nature">
        <title>Complex archaea that bridge the gap between prokaryotes and eukaryotes.</title>
        <authorList>
            <person name="Spang A."/>
            <person name="Saw J.H."/>
            <person name="Jorgensen S.L."/>
            <person name="Zaremba-Niedzwiedzka K."/>
            <person name="Martijn J."/>
            <person name="Lind A.E."/>
            <person name="van Eijk R."/>
            <person name="Schleper C."/>
            <person name="Guy L."/>
            <person name="Ettema T.J."/>
        </authorList>
    </citation>
    <scope>NUCLEOTIDE SEQUENCE</scope>
</reference>
<accession>A0A0F9HI02</accession>
<dbReference type="PANTHER" id="PTHR43126">
    <property type="entry name" value="D-ALANYL-D-ALANINE DIPEPTIDASE"/>
    <property type="match status" value="1"/>
</dbReference>
<dbReference type="InterPro" id="IPR000755">
    <property type="entry name" value="A_A_dipeptidase"/>
</dbReference>
<evidence type="ECO:0000313" key="8">
    <source>
        <dbReference type="EMBL" id="KKM14797.1"/>
    </source>
</evidence>
<sequence length="190" mass="22143">MLQKEIPTKLDPLVNIYEINSNILLDIRYATENNFTKKVIYKTDICLVHKDTAIALVKIQKYLEKLGLSLKIFDGYRPLWAQQILFDTLPDERYVGNPKKITRHTRGTAVDVTLINLVDKKELEMPTGFDSFSEKAHLVFEDLSENIKENRKLLQDVMIDIGGFETLATEWWHFDLKGWQKYPVLDVTLK</sequence>
<dbReference type="SUPFAM" id="SSF55166">
    <property type="entry name" value="Hedgehog/DD-peptidase"/>
    <property type="match status" value="1"/>
</dbReference>
<keyword evidence="1" id="KW-0645">Protease</keyword>
<keyword evidence="5" id="KW-0224">Dipeptidase</keyword>
<keyword evidence="2" id="KW-0479">Metal-binding</keyword>
<keyword evidence="6" id="KW-0482">Metalloprotease</keyword>
<dbReference type="InterPro" id="IPR009045">
    <property type="entry name" value="Zn_M74/Hedgehog-like"/>
</dbReference>
<evidence type="ECO:0000256" key="2">
    <source>
        <dbReference type="ARBA" id="ARBA00022723"/>
    </source>
</evidence>
<evidence type="ECO:0000256" key="7">
    <source>
        <dbReference type="ARBA" id="ARBA00023316"/>
    </source>
</evidence>
<dbReference type="GO" id="GO:0008237">
    <property type="term" value="F:metallopeptidase activity"/>
    <property type="evidence" value="ECO:0007669"/>
    <property type="project" value="UniProtKB-KW"/>
</dbReference>
<evidence type="ECO:0000256" key="4">
    <source>
        <dbReference type="ARBA" id="ARBA00022833"/>
    </source>
</evidence>
<evidence type="ECO:0000256" key="5">
    <source>
        <dbReference type="ARBA" id="ARBA00022997"/>
    </source>
</evidence>
<dbReference type="Gene3D" id="3.30.1380.10">
    <property type="match status" value="1"/>
</dbReference>
<evidence type="ECO:0000256" key="3">
    <source>
        <dbReference type="ARBA" id="ARBA00022801"/>
    </source>
</evidence>
<dbReference type="PIRSF" id="PIRSF026671">
    <property type="entry name" value="AA_dipeptidase"/>
    <property type="match status" value="1"/>
</dbReference>
<dbReference type="GO" id="GO:0046872">
    <property type="term" value="F:metal ion binding"/>
    <property type="evidence" value="ECO:0007669"/>
    <property type="project" value="UniProtKB-KW"/>
</dbReference>
<evidence type="ECO:0000256" key="1">
    <source>
        <dbReference type="ARBA" id="ARBA00022670"/>
    </source>
</evidence>
<organism evidence="8">
    <name type="scientific">marine sediment metagenome</name>
    <dbReference type="NCBI Taxonomy" id="412755"/>
    <lineage>
        <taxon>unclassified sequences</taxon>
        <taxon>metagenomes</taxon>
        <taxon>ecological metagenomes</taxon>
    </lineage>
</organism>
<dbReference type="GO" id="GO:0071555">
    <property type="term" value="P:cell wall organization"/>
    <property type="evidence" value="ECO:0007669"/>
    <property type="project" value="UniProtKB-KW"/>
</dbReference>
<dbReference type="GO" id="GO:0006508">
    <property type="term" value="P:proteolysis"/>
    <property type="evidence" value="ECO:0007669"/>
    <property type="project" value="UniProtKB-KW"/>
</dbReference>
<keyword evidence="4" id="KW-0862">Zinc</keyword>
<dbReference type="GO" id="GO:0016805">
    <property type="term" value="F:dipeptidase activity"/>
    <property type="evidence" value="ECO:0007669"/>
    <property type="project" value="UniProtKB-KW"/>
</dbReference>